<dbReference type="PANTHER" id="PTHR23028">
    <property type="entry name" value="ACETYLTRANSFERASE"/>
    <property type="match status" value="1"/>
</dbReference>
<dbReference type="SUPFAM" id="SSF52266">
    <property type="entry name" value="SGNH hydrolase"/>
    <property type="match status" value="1"/>
</dbReference>
<protein>
    <submittedName>
        <fullName evidence="4">Acyltransferase</fullName>
    </submittedName>
</protein>
<feature type="transmembrane region" description="Helical" evidence="1">
    <location>
        <begin position="94"/>
        <end position="113"/>
    </location>
</feature>
<sequence>MAADLLARSPGRVIEPTDHFMHLLPHRADIDGLRAVAVLPVVLFHAGLGCPGGYVGVDVFFVISGYLITALILLALARGEFSLADFWQRRVRRIVPALVVMLGATLAAGWFLLLPEDLVSVARSALAQAALISNVHFWRKSGYFDAPAESNPLLHTWSLAVEEQFYLVLPLLLLLVHRFRPPALRGVLFGLCAASFGLSLPGAWWYPSATFYLLPTRAWELLLGSLLAERQVAVASRPDSLGTGHAARSVGRGRWIHAWLVREVVGVIGLTAIGLAILRYDRQTIFPGGAALLPAGGAAAVIWANTHRLTLTGRWLACRPLVFIGGISYSLYLWHWPLLVYARYWSNGECSLLHRVGLVAASLVLAVLSWKYVETPFRQKCSLAQPRRLFAAAGTAWGALALTAGLFVIGKGLPFRLPPQVVAFSQSRKDHAFLHNVSVAEARAGRFLELGASAAGPPELFVWGDSHAMAVLPAVDALCRRQGIRGVAATHSATAPILDWISPSPHGLREEAIPFNAAVLDFVRQHRVPQVLLVARWSWYVSTPPEQPPGTDSAAILRARLDATLKALQAAGARVTLMKEVPCQAADVPRALAKAALIGADLQGVAVSLDQHRQHTGAANRLLDSLARPGVTVVDPVPLFVDEQGRCRAERDGRALYRDEHHLSVFGARQLVPWLEMQLVPRLARRD</sequence>
<feature type="transmembrane region" description="Helical" evidence="1">
    <location>
        <begin position="316"/>
        <end position="336"/>
    </location>
</feature>
<keyword evidence="4" id="KW-0012">Acyltransferase</keyword>
<keyword evidence="1" id="KW-1133">Transmembrane helix</keyword>
<feature type="transmembrane region" description="Helical" evidence="1">
    <location>
        <begin position="356"/>
        <end position="373"/>
    </location>
</feature>
<feature type="transmembrane region" description="Helical" evidence="1">
    <location>
        <begin position="31"/>
        <end position="48"/>
    </location>
</feature>
<keyword evidence="1" id="KW-0812">Transmembrane</keyword>
<dbReference type="PANTHER" id="PTHR23028:SF53">
    <property type="entry name" value="ACYL_TRANSF_3 DOMAIN-CONTAINING PROTEIN"/>
    <property type="match status" value="1"/>
</dbReference>
<name>A0A7C4LMI2_9PLAN</name>
<feature type="transmembrane region" description="Helical" evidence="1">
    <location>
        <begin position="54"/>
        <end position="74"/>
    </location>
</feature>
<feature type="domain" description="Acyltransferase 3" evidence="2">
    <location>
        <begin position="28"/>
        <end position="369"/>
    </location>
</feature>
<dbReference type="Pfam" id="PF01757">
    <property type="entry name" value="Acyl_transf_3"/>
    <property type="match status" value="1"/>
</dbReference>
<gene>
    <name evidence="4" type="ORF">ENS64_13490</name>
</gene>
<keyword evidence="1" id="KW-0472">Membrane</keyword>
<evidence type="ECO:0000259" key="2">
    <source>
        <dbReference type="Pfam" id="PF01757"/>
    </source>
</evidence>
<organism evidence="4">
    <name type="scientific">Schlesneria paludicola</name>
    <dbReference type="NCBI Taxonomy" id="360056"/>
    <lineage>
        <taxon>Bacteria</taxon>
        <taxon>Pseudomonadati</taxon>
        <taxon>Planctomycetota</taxon>
        <taxon>Planctomycetia</taxon>
        <taxon>Planctomycetales</taxon>
        <taxon>Planctomycetaceae</taxon>
        <taxon>Schlesneria</taxon>
    </lineage>
</organism>
<dbReference type="GO" id="GO:0009103">
    <property type="term" value="P:lipopolysaccharide biosynthetic process"/>
    <property type="evidence" value="ECO:0007669"/>
    <property type="project" value="TreeGrafter"/>
</dbReference>
<feature type="transmembrane region" description="Helical" evidence="1">
    <location>
        <begin position="187"/>
        <end position="206"/>
    </location>
</feature>
<dbReference type="InterPro" id="IPR043968">
    <property type="entry name" value="SGNH"/>
</dbReference>
<dbReference type="GO" id="GO:0016747">
    <property type="term" value="F:acyltransferase activity, transferring groups other than amino-acyl groups"/>
    <property type="evidence" value="ECO:0007669"/>
    <property type="project" value="InterPro"/>
</dbReference>
<dbReference type="Pfam" id="PF19040">
    <property type="entry name" value="SGNH"/>
    <property type="match status" value="1"/>
</dbReference>
<reference evidence="4" key="1">
    <citation type="journal article" date="2020" name="mSystems">
        <title>Genome- and Community-Level Interaction Insights into Carbon Utilization and Element Cycling Functions of Hydrothermarchaeota in Hydrothermal Sediment.</title>
        <authorList>
            <person name="Zhou Z."/>
            <person name="Liu Y."/>
            <person name="Xu W."/>
            <person name="Pan J."/>
            <person name="Luo Z.H."/>
            <person name="Li M."/>
        </authorList>
    </citation>
    <scope>NUCLEOTIDE SEQUENCE [LARGE SCALE GENOMIC DNA]</scope>
    <source>
        <strain evidence="4">SpSt-508</strain>
    </source>
</reference>
<feature type="transmembrane region" description="Helical" evidence="1">
    <location>
        <begin position="389"/>
        <end position="410"/>
    </location>
</feature>
<evidence type="ECO:0000259" key="3">
    <source>
        <dbReference type="Pfam" id="PF19040"/>
    </source>
</evidence>
<dbReference type="AlphaFoldDB" id="A0A7C4LMI2"/>
<dbReference type="EMBL" id="DSVQ01000016">
    <property type="protein sequence ID" value="HGT40256.1"/>
    <property type="molecule type" value="Genomic_DNA"/>
</dbReference>
<feature type="transmembrane region" description="Helical" evidence="1">
    <location>
        <begin position="154"/>
        <end position="175"/>
    </location>
</feature>
<evidence type="ECO:0000256" key="1">
    <source>
        <dbReference type="SAM" id="Phobius"/>
    </source>
</evidence>
<dbReference type="InterPro" id="IPR050879">
    <property type="entry name" value="Acyltransferase_3"/>
</dbReference>
<evidence type="ECO:0000313" key="4">
    <source>
        <dbReference type="EMBL" id="HGT40256.1"/>
    </source>
</evidence>
<dbReference type="InterPro" id="IPR002656">
    <property type="entry name" value="Acyl_transf_3_dom"/>
</dbReference>
<feature type="transmembrane region" description="Helical" evidence="1">
    <location>
        <begin position="284"/>
        <end position="304"/>
    </location>
</feature>
<proteinExistence type="predicted"/>
<feature type="transmembrane region" description="Helical" evidence="1">
    <location>
        <begin position="256"/>
        <end position="278"/>
    </location>
</feature>
<comment type="caution">
    <text evidence="4">The sequence shown here is derived from an EMBL/GenBank/DDBJ whole genome shotgun (WGS) entry which is preliminary data.</text>
</comment>
<dbReference type="GO" id="GO:0016020">
    <property type="term" value="C:membrane"/>
    <property type="evidence" value="ECO:0007669"/>
    <property type="project" value="TreeGrafter"/>
</dbReference>
<accession>A0A7C4LMI2</accession>
<keyword evidence="4" id="KW-0808">Transferase</keyword>
<feature type="domain" description="SGNH" evidence="3">
    <location>
        <begin position="450"/>
        <end position="673"/>
    </location>
</feature>